<dbReference type="InterPro" id="IPR051164">
    <property type="entry name" value="NmrA-like_oxidored"/>
</dbReference>
<dbReference type="STRING" id="1858805.M5G6W8"/>
<dbReference type="Gene3D" id="3.40.50.720">
    <property type="entry name" value="NAD(P)-binding Rossmann-like Domain"/>
    <property type="match status" value="1"/>
</dbReference>
<evidence type="ECO:0000256" key="2">
    <source>
        <dbReference type="ARBA" id="ARBA00022857"/>
    </source>
</evidence>
<evidence type="ECO:0000313" key="4">
    <source>
        <dbReference type="EMBL" id="EJT99502.1"/>
    </source>
</evidence>
<dbReference type="InterPro" id="IPR008030">
    <property type="entry name" value="NmrA-like"/>
</dbReference>
<feature type="domain" description="NmrA-like" evidence="3">
    <location>
        <begin position="4"/>
        <end position="165"/>
    </location>
</feature>
<dbReference type="GO" id="GO:0005634">
    <property type="term" value="C:nucleus"/>
    <property type="evidence" value="ECO:0007669"/>
    <property type="project" value="TreeGrafter"/>
</dbReference>
<organism evidence="4 5">
    <name type="scientific">Dacryopinax primogenitus (strain DJM 731)</name>
    <name type="common">Brown rot fungus</name>
    <dbReference type="NCBI Taxonomy" id="1858805"/>
    <lineage>
        <taxon>Eukaryota</taxon>
        <taxon>Fungi</taxon>
        <taxon>Dikarya</taxon>
        <taxon>Basidiomycota</taxon>
        <taxon>Agaricomycotina</taxon>
        <taxon>Dacrymycetes</taxon>
        <taxon>Dacrymycetales</taxon>
        <taxon>Dacrymycetaceae</taxon>
        <taxon>Dacryopinax</taxon>
    </lineage>
</organism>
<evidence type="ECO:0000259" key="3">
    <source>
        <dbReference type="Pfam" id="PF05368"/>
    </source>
</evidence>
<dbReference type="GeneID" id="63690410"/>
<protein>
    <submittedName>
        <fullName evidence="4">NADP-binding protein</fullName>
    </submittedName>
</protein>
<accession>M5G6W8</accession>
<dbReference type="SUPFAM" id="SSF51735">
    <property type="entry name" value="NAD(P)-binding Rossmann-fold domains"/>
    <property type="match status" value="1"/>
</dbReference>
<dbReference type="HOGENOM" id="CLU_1408720_0_0_1"/>
<keyword evidence="5" id="KW-1185">Reference proteome</keyword>
<dbReference type="Pfam" id="PF05368">
    <property type="entry name" value="NmrA"/>
    <property type="match status" value="1"/>
</dbReference>
<dbReference type="RefSeq" id="XP_040626400.1">
    <property type="nucleotide sequence ID" value="XM_040775348.1"/>
</dbReference>
<evidence type="ECO:0000256" key="1">
    <source>
        <dbReference type="ARBA" id="ARBA00006328"/>
    </source>
</evidence>
<sequence length="193" mass="20854">MGGIYGVFVCLTYPGLGKPADAELAQGKLAANLALKYQVRHLIYSSSELAPESKDNPAKMMIEAHVKELGAQHDEFKWTILRPAFFYENFDGLLGSVSECLFESSMDKGTKIQMVGGEDIGRVAGAVFEAGQEYHGATITVCGDCLTSKEVNAVHKKVMGRPLTRIPGFVGSVLRGSSFRSWSRCRAADASQG</sequence>
<dbReference type="Proteomes" id="UP000030653">
    <property type="component" value="Unassembled WGS sequence"/>
</dbReference>
<dbReference type="Gene3D" id="3.90.25.10">
    <property type="entry name" value="UDP-galactose 4-epimerase, domain 1"/>
    <property type="match status" value="1"/>
</dbReference>
<comment type="similarity">
    <text evidence="1">Belongs to the NmrA-type oxidoreductase family.</text>
</comment>
<keyword evidence="2" id="KW-0521">NADP</keyword>
<dbReference type="PANTHER" id="PTHR42748:SF7">
    <property type="entry name" value="NMRA LIKE REDOX SENSOR 1-RELATED"/>
    <property type="match status" value="1"/>
</dbReference>
<proteinExistence type="inferred from homology"/>
<dbReference type="EMBL" id="JH795869">
    <property type="protein sequence ID" value="EJT99502.1"/>
    <property type="molecule type" value="Genomic_DNA"/>
</dbReference>
<dbReference type="AlphaFoldDB" id="M5G6W8"/>
<name>M5G6W8_DACPD</name>
<dbReference type="PANTHER" id="PTHR42748">
    <property type="entry name" value="NITROGEN METABOLITE REPRESSION PROTEIN NMRA FAMILY MEMBER"/>
    <property type="match status" value="1"/>
</dbReference>
<gene>
    <name evidence="4" type="ORF">DACRYDRAFT_55869</name>
</gene>
<dbReference type="InterPro" id="IPR036291">
    <property type="entry name" value="NAD(P)-bd_dom_sf"/>
</dbReference>
<dbReference type="OrthoDB" id="9997102at2759"/>
<reference evidence="4 5" key="1">
    <citation type="journal article" date="2012" name="Science">
        <title>The Paleozoic origin of enzymatic lignin decomposition reconstructed from 31 fungal genomes.</title>
        <authorList>
            <person name="Floudas D."/>
            <person name="Binder M."/>
            <person name="Riley R."/>
            <person name="Barry K."/>
            <person name="Blanchette R.A."/>
            <person name="Henrissat B."/>
            <person name="Martinez A.T."/>
            <person name="Otillar R."/>
            <person name="Spatafora J.W."/>
            <person name="Yadav J.S."/>
            <person name="Aerts A."/>
            <person name="Benoit I."/>
            <person name="Boyd A."/>
            <person name="Carlson A."/>
            <person name="Copeland A."/>
            <person name="Coutinho P.M."/>
            <person name="de Vries R.P."/>
            <person name="Ferreira P."/>
            <person name="Findley K."/>
            <person name="Foster B."/>
            <person name="Gaskell J."/>
            <person name="Glotzer D."/>
            <person name="Gorecki P."/>
            <person name="Heitman J."/>
            <person name="Hesse C."/>
            <person name="Hori C."/>
            <person name="Igarashi K."/>
            <person name="Jurgens J.A."/>
            <person name="Kallen N."/>
            <person name="Kersten P."/>
            <person name="Kohler A."/>
            <person name="Kuees U."/>
            <person name="Kumar T.K.A."/>
            <person name="Kuo A."/>
            <person name="LaButti K."/>
            <person name="Larrondo L.F."/>
            <person name="Lindquist E."/>
            <person name="Ling A."/>
            <person name="Lombard V."/>
            <person name="Lucas S."/>
            <person name="Lundell T."/>
            <person name="Martin R."/>
            <person name="McLaughlin D.J."/>
            <person name="Morgenstern I."/>
            <person name="Morin E."/>
            <person name="Murat C."/>
            <person name="Nagy L.G."/>
            <person name="Nolan M."/>
            <person name="Ohm R.A."/>
            <person name="Patyshakuliyeva A."/>
            <person name="Rokas A."/>
            <person name="Ruiz-Duenas F.J."/>
            <person name="Sabat G."/>
            <person name="Salamov A."/>
            <person name="Samejima M."/>
            <person name="Schmutz J."/>
            <person name="Slot J.C."/>
            <person name="St John F."/>
            <person name="Stenlid J."/>
            <person name="Sun H."/>
            <person name="Sun S."/>
            <person name="Syed K."/>
            <person name="Tsang A."/>
            <person name="Wiebenga A."/>
            <person name="Young D."/>
            <person name="Pisabarro A."/>
            <person name="Eastwood D.C."/>
            <person name="Martin F."/>
            <person name="Cullen D."/>
            <person name="Grigoriev I.V."/>
            <person name="Hibbett D.S."/>
        </authorList>
    </citation>
    <scope>NUCLEOTIDE SEQUENCE [LARGE SCALE GENOMIC DNA]</scope>
    <source>
        <strain evidence="4 5">DJM-731 SS1</strain>
    </source>
</reference>
<evidence type="ECO:0000313" key="5">
    <source>
        <dbReference type="Proteomes" id="UP000030653"/>
    </source>
</evidence>